<evidence type="ECO:0000256" key="3">
    <source>
        <dbReference type="ARBA" id="ARBA00022989"/>
    </source>
</evidence>
<dbReference type="Proteomes" id="UP000321155">
    <property type="component" value="Unassembled WGS sequence"/>
</dbReference>
<comment type="caution">
    <text evidence="7">The sequence shown here is derived from an EMBL/GenBank/DDBJ whole genome shotgun (WGS) entry which is preliminary data.</text>
</comment>
<dbReference type="PANTHER" id="PTHR40761">
    <property type="entry name" value="CONSERVED INTEGRAL MEMBRANE ALANINE VALINE AND LEUCINE RICH PROTEIN-RELATED"/>
    <property type="match status" value="1"/>
</dbReference>
<feature type="transmembrane region" description="Helical" evidence="6">
    <location>
        <begin position="137"/>
        <end position="157"/>
    </location>
</feature>
<accession>A0ABQ0X298</accession>
<feature type="transmembrane region" description="Helical" evidence="6">
    <location>
        <begin position="67"/>
        <end position="92"/>
    </location>
</feature>
<dbReference type="InterPro" id="IPR008521">
    <property type="entry name" value="Mg_trans_NIPA"/>
</dbReference>
<name>A0ABQ0X298_9MICC</name>
<feature type="transmembrane region" description="Helical" evidence="6">
    <location>
        <begin position="230"/>
        <end position="250"/>
    </location>
</feature>
<dbReference type="RefSeq" id="WP_083529343.1">
    <property type="nucleotide sequence ID" value="NZ_BJZR01000021.1"/>
</dbReference>
<evidence type="ECO:0000256" key="1">
    <source>
        <dbReference type="ARBA" id="ARBA00004141"/>
    </source>
</evidence>
<feature type="transmembrane region" description="Helical" evidence="6">
    <location>
        <begin position="164"/>
        <end position="181"/>
    </location>
</feature>
<comment type="subcellular location">
    <subcellularLocation>
        <location evidence="1">Membrane</location>
        <topology evidence="1">Multi-pass membrane protein</topology>
    </subcellularLocation>
</comment>
<dbReference type="PANTHER" id="PTHR40761:SF1">
    <property type="entry name" value="CONSERVED INTEGRAL MEMBRANE ALANINE VALINE AND LEUCINE RICH PROTEIN-RELATED"/>
    <property type="match status" value="1"/>
</dbReference>
<feature type="transmembrane region" description="Helical" evidence="6">
    <location>
        <begin position="104"/>
        <end position="125"/>
    </location>
</feature>
<evidence type="ECO:0000256" key="6">
    <source>
        <dbReference type="SAM" id="Phobius"/>
    </source>
</evidence>
<feature type="transmembrane region" description="Helical" evidence="6">
    <location>
        <begin position="256"/>
        <end position="280"/>
    </location>
</feature>
<dbReference type="Pfam" id="PF05653">
    <property type="entry name" value="Mg_trans_NIPA"/>
    <property type="match status" value="1"/>
</dbReference>
<dbReference type="NCBIfam" id="NF038012">
    <property type="entry name" value="DMT_1"/>
    <property type="match status" value="1"/>
</dbReference>
<protein>
    <recommendedName>
        <fullName evidence="9">Multidrug DMT transporter permease</fullName>
    </recommendedName>
</protein>
<evidence type="ECO:0000313" key="8">
    <source>
        <dbReference type="Proteomes" id="UP000321155"/>
    </source>
</evidence>
<evidence type="ECO:0008006" key="9">
    <source>
        <dbReference type="Google" id="ProtNLM"/>
    </source>
</evidence>
<evidence type="ECO:0000256" key="2">
    <source>
        <dbReference type="ARBA" id="ARBA00022692"/>
    </source>
</evidence>
<keyword evidence="3 6" id="KW-1133">Transmembrane helix</keyword>
<keyword evidence="2 6" id="KW-0812">Transmembrane</keyword>
<dbReference type="InterPro" id="IPR037185">
    <property type="entry name" value="EmrE-like"/>
</dbReference>
<keyword evidence="4 6" id="KW-0472">Membrane</keyword>
<evidence type="ECO:0000256" key="4">
    <source>
        <dbReference type="ARBA" id="ARBA00023136"/>
    </source>
</evidence>
<organism evidence="7 8">
    <name type="scientific">Kocuria flava</name>
    <dbReference type="NCBI Taxonomy" id="446860"/>
    <lineage>
        <taxon>Bacteria</taxon>
        <taxon>Bacillati</taxon>
        <taxon>Actinomycetota</taxon>
        <taxon>Actinomycetes</taxon>
        <taxon>Micrococcales</taxon>
        <taxon>Micrococcaceae</taxon>
        <taxon>Kocuria</taxon>
    </lineage>
</organism>
<feature type="region of interest" description="Disordered" evidence="5">
    <location>
        <begin position="290"/>
        <end position="323"/>
    </location>
</feature>
<dbReference type="EMBL" id="BJZR01000021">
    <property type="protein sequence ID" value="GEO91756.1"/>
    <property type="molecule type" value="Genomic_DNA"/>
</dbReference>
<evidence type="ECO:0000256" key="5">
    <source>
        <dbReference type="SAM" id="MobiDB-lite"/>
    </source>
</evidence>
<feature type="transmembrane region" description="Helical" evidence="6">
    <location>
        <begin position="201"/>
        <end position="218"/>
    </location>
</feature>
<evidence type="ECO:0000313" key="7">
    <source>
        <dbReference type="EMBL" id="GEO91756.1"/>
    </source>
</evidence>
<proteinExistence type="predicted"/>
<keyword evidence="8" id="KW-1185">Reference proteome</keyword>
<reference evidence="7 8" key="1">
    <citation type="submission" date="2019-07" db="EMBL/GenBank/DDBJ databases">
        <title>Whole genome shotgun sequence of Kocuria flava NBRC 107626.</title>
        <authorList>
            <person name="Hosoyama A."/>
            <person name="Uohara A."/>
            <person name="Ohji S."/>
            <person name="Ichikawa N."/>
        </authorList>
    </citation>
    <scope>NUCLEOTIDE SEQUENCE [LARGE SCALE GENOMIC DNA]</scope>
    <source>
        <strain evidence="7 8">NBRC 107626</strain>
    </source>
</reference>
<gene>
    <name evidence="7" type="ORF">KFL01_10620</name>
</gene>
<dbReference type="SUPFAM" id="SSF103481">
    <property type="entry name" value="Multidrug resistance efflux transporter EmrE"/>
    <property type="match status" value="1"/>
</dbReference>
<sequence>MNQWLAVVLAVASALCLAVGTQQQGTAVADRVPGRLSPRALPALLRSPRWLLGLGLLGAGTALNVTALGLATVTVVQPIGVVALVVTTLLHARHRRLRINRRTWAAIGMCTAGGAVFVTCAVSATDPARTISRWAEHTVVLALVVLVCVLGTAALLFRGSLGGTFYVVGAGILYGFVAVLVRLTLTRIQGSTGGPLDDVNWAAVGVGAAAAVLGGWFVQSAFAGGPPDVVIAGLTVLDPMVGVLLGMLVLGEAADGFSVVTGVLMAVAGAVAIVGVAVLSQHHPEVLARRAAPAGPRPPAPGAPAADPAAPDRAALHRPGSHA</sequence>
<feature type="compositionally biased region" description="Low complexity" evidence="5">
    <location>
        <begin position="303"/>
        <end position="313"/>
    </location>
</feature>